<dbReference type="Proteomes" id="UP000593567">
    <property type="component" value="Unassembled WGS sequence"/>
</dbReference>
<feature type="transmembrane region" description="Helical" evidence="11">
    <location>
        <begin position="483"/>
        <end position="501"/>
    </location>
</feature>
<proteinExistence type="inferred from homology"/>
<evidence type="ECO:0000256" key="11">
    <source>
        <dbReference type="SAM" id="Phobius"/>
    </source>
</evidence>
<comment type="subcellular location">
    <subcellularLocation>
        <location evidence="1">Cell membrane</location>
        <topology evidence="1">Multi-pass membrane protein</topology>
    </subcellularLocation>
</comment>
<feature type="region of interest" description="Disordered" evidence="10">
    <location>
        <begin position="291"/>
        <end position="315"/>
    </location>
</feature>
<dbReference type="PROSITE" id="PS50262">
    <property type="entry name" value="G_PROTEIN_RECEP_F1_2"/>
    <property type="match status" value="1"/>
</dbReference>
<comment type="caution">
    <text evidence="13">The sequence shown here is derived from an EMBL/GenBank/DDBJ whole genome shotgun (WGS) entry which is preliminary data.</text>
</comment>
<dbReference type="GO" id="GO:0030425">
    <property type="term" value="C:dendrite"/>
    <property type="evidence" value="ECO:0007669"/>
    <property type="project" value="TreeGrafter"/>
</dbReference>
<evidence type="ECO:0000256" key="2">
    <source>
        <dbReference type="ARBA" id="ARBA00022475"/>
    </source>
</evidence>
<feature type="transmembrane region" description="Helical" evidence="11">
    <location>
        <begin position="161"/>
        <end position="187"/>
    </location>
</feature>
<dbReference type="GO" id="GO:0045202">
    <property type="term" value="C:synapse"/>
    <property type="evidence" value="ECO:0007669"/>
    <property type="project" value="TreeGrafter"/>
</dbReference>
<protein>
    <submittedName>
        <fullName evidence="13">Gar-1</fullName>
    </submittedName>
</protein>
<feature type="compositionally biased region" description="Low complexity" evidence="10">
    <location>
        <begin position="291"/>
        <end position="302"/>
    </location>
</feature>
<evidence type="ECO:0000256" key="3">
    <source>
        <dbReference type="ARBA" id="ARBA00022692"/>
    </source>
</evidence>
<dbReference type="InterPro" id="IPR017452">
    <property type="entry name" value="GPCR_Rhodpsn_7TM"/>
</dbReference>
<evidence type="ECO:0000256" key="5">
    <source>
        <dbReference type="ARBA" id="ARBA00023040"/>
    </source>
</evidence>
<keyword evidence="4 11" id="KW-1133">Transmembrane helix</keyword>
<sequence>MDILQISEYYHYQQNETVNSTISLFTTDSNVASSHKLPFNTLITTILATLAGITSFCTIIGNIMVVISFAMEKSIRHPANYLIASLAVTDIIIGSCSMPFYTMYLLLNYWPLGAQVCNLWLSIDYTVCLVSQYTVFLITLDRFCSVKMPAKYRTWRTETKMKVMIFTTWVIPTLIFFTTIIGWPYFVKNKVSSNQDQCVAEFQNNKIFSAVLVICYYWVTLLVMIGLYAGIYQVALKLHKRSKETRKRLKFISSTMKKDIKDANEKENLIPSQREATPAPGLHLAVSYNTASTTNTSNSPSSQMKHESTNSLAKQNFEESPNLAPDSLEVNGQEDVFLDTENMPEICSKQETHKDDSPVWKPRDSLPDSSIHWDAITGNTFHKIEKPVLQAAEQPPKEPNVKSSLNLKKKQSPSQRNRSDGKSLSDYNDDDSSSETQDSDNKAKTVGNFPSVVAFLAAPKVFLGRQKKPSIRRKRKENHARKALRTITFILGAFVICWTPYHELYLSCTNSLTGCVT</sequence>
<comment type="similarity">
    <text evidence="9">Belongs to the G-protein coupled receptor 1 family.</text>
</comment>
<dbReference type="GO" id="GO:0004993">
    <property type="term" value="F:G protein-coupled serotonin receptor activity"/>
    <property type="evidence" value="ECO:0007669"/>
    <property type="project" value="TreeGrafter"/>
</dbReference>
<name>A0A7J7JLE6_BUGNE</name>
<evidence type="ECO:0000259" key="12">
    <source>
        <dbReference type="PROSITE" id="PS50262"/>
    </source>
</evidence>
<dbReference type="PANTHER" id="PTHR24247">
    <property type="entry name" value="5-HYDROXYTRYPTAMINE RECEPTOR"/>
    <property type="match status" value="1"/>
</dbReference>
<dbReference type="GO" id="GO:0016907">
    <property type="term" value="F:G protein-coupled acetylcholine receptor activity"/>
    <property type="evidence" value="ECO:0007669"/>
    <property type="project" value="TreeGrafter"/>
</dbReference>
<evidence type="ECO:0000256" key="7">
    <source>
        <dbReference type="ARBA" id="ARBA00023170"/>
    </source>
</evidence>
<feature type="transmembrane region" description="Helical" evidence="11">
    <location>
        <begin position="207"/>
        <end position="231"/>
    </location>
</feature>
<feature type="transmembrane region" description="Helical" evidence="11">
    <location>
        <begin position="42"/>
        <end position="69"/>
    </location>
</feature>
<evidence type="ECO:0000256" key="4">
    <source>
        <dbReference type="ARBA" id="ARBA00022989"/>
    </source>
</evidence>
<keyword evidence="2" id="KW-1003">Cell membrane</keyword>
<gene>
    <name evidence="13" type="ORF">EB796_014513</name>
</gene>
<dbReference type="PANTHER" id="PTHR24247:SF191">
    <property type="entry name" value="MUSCARINIC ACETYLCHOLINE RECEPTOR, B-TYPE, ISOFORM A"/>
    <property type="match status" value="1"/>
</dbReference>
<keyword evidence="6 11" id="KW-0472">Membrane</keyword>
<feature type="compositionally biased region" description="Polar residues" evidence="10">
    <location>
        <begin position="401"/>
        <end position="416"/>
    </location>
</feature>
<keyword evidence="14" id="KW-1185">Reference proteome</keyword>
<evidence type="ECO:0000256" key="8">
    <source>
        <dbReference type="ARBA" id="ARBA00023224"/>
    </source>
</evidence>
<evidence type="ECO:0000313" key="13">
    <source>
        <dbReference type="EMBL" id="KAF6027179.1"/>
    </source>
</evidence>
<keyword evidence="5 9" id="KW-0297">G-protein coupled receptor</keyword>
<dbReference type="EMBL" id="VXIV02002127">
    <property type="protein sequence ID" value="KAF6027179.1"/>
    <property type="molecule type" value="Genomic_DNA"/>
</dbReference>
<dbReference type="PROSITE" id="PS00237">
    <property type="entry name" value="G_PROTEIN_RECEP_F1_1"/>
    <property type="match status" value="1"/>
</dbReference>
<dbReference type="Pfam" id="PF00001">
    <property type="entry name" value="7tm_1"/>
    <property type="match status" value="1"/>
</dbReference>
<keyword evidence="8 9" id="KW-0807">Transducer</keyword>
<organism evidence="13 14">
    <name type="scientific">Bugula neritina</name>
    <name type="common">Brown bryozoan</name>
    <name type="synonym">Sertularia neritina</name>
    <dbReference type="NCBI Taxonomy" id="10212"/>
    <lineage>
        <taxon>Eukaryota</taxon>
        <taxon>Metazoa</taxon>
        <taxon>Spiralia</taxon>
        <taxon>Lophotrochozoa</taxon>
        <taxon>Bryozoa</taxon>
        <taxon>Gymnolaemata</taxon>
        <taxon>Cheilostomatida</taxon>
        <taxon>Flustrina</taxon>
        <taxon>Buguloidea</taxon>
        <taxon>Bugulidae</taxon>
        <taxon>Bugula</taxon>
    </lineage>
</organism>
<dbReference type="AlphaFoldDB" id="A0A7J7JLE6"/>
<feature type="transmembrane region" description="Helical" evidence="11">
    <location>
        <begin position="119"/>
        <end position="140"/>
    </location>
</feature>
<accession>A0A7J7JLE6</accession>
<evidence type="ECO:0000256" key="1">
    <source>
        <dbReference type="ARBA" id="ARBA00004651"/>
    </source>
</evidence>
<dbReference type="SUPFAM" id="SSF81321">
    <property type="entry name" value="Family A G protein-coupled receptor-like"/>
    <property type="match status" value="1"/>
</dbReference>
<evidence type="ECO:0000256" key="9">
    <source>
        <dbReference type="RuleBase" id="RU000688"/>
    </source>
</evidence>
<keyword evidence="7 9" id="KW-0675">Receptor</keyword>
<dbReference type="GO" id="GO:0007197">
    <property type="term" value="P:adenylate cyclase-inhibiting G protein-coupled acetylcholine receptor signaling pathway"/>
    <property type="evidence" value="ECO:0007669"/>
    <property type="project" value="TreeGrafter"/>
</dbReference>
<keyword evidence="3 9" id="KW-0812">Transmembrane</keyword>
<dbReference type="GO" id="GO:0007187">
    <property type="term" value="P:G protein-coupled receptor signaling pathway, coupled to cyclic nucleotide second messenger"/>
    <property type="evidence" value="ECO:0007669"/>
    <property type="project" value="TreeGrafter"/>
</dbReference>
<feature type="domain" description="G-protein coupled receptors family 1 profile" evidence="12">
    <location>
        <begin position="61"/>
        <end position="517"/>
    </location>
</feature>
<feature type="region of interest" description="Disordered" evidence="10">
    <location>
        <begin position="391"/>
        <end position="445"/>
    </location>
</feature>
<reference evidence="13" key="1">
    <citation type="submission" date="2020-06" db="EMBL/GenBank/DDBJ databases">
        <title>Draft genome of Bugula neritina, a colonial animal packing powerful symbionts and potential medicines.</title>
        <authorList>
            <person name="Rayko M."/>
        </authorList>
    </citation>
    <scope>NUCLEOTIDE SEQUENCE [LARGE SCALE GENOMIC DNA]</scope>
    <source>
        <strain evidence="13">Kwan_BN1</strain>
    </source>
</reference>
<dbReference type="SMART" id="SM01381">
    <property type="entry name" value="7TM_GPCR_Srsx"/>
    <property type="match status" value="1"/>
</dbReference>
<dbReference type="OrthoDB" id="10071887at2759"/>
<dbReference type="Gene3D" id="1.20.1070.10">
    <property type="entry name" value="Rhodopsin 7-helix transmembrane proteins"/>
    <property type="match status" value="2"/>
</dbReference>
<dbReference type="PRINTS" id="PR00237">
    <property type="entry name" value="GPCRRHODOPSN"/>
</dbReference>
<evidence type="ECO:0000313" key="14">
    <source>
        <dbReference type="Proteomes" id="UP000593567"/>
    </source>
</evidence>
<evidence type="ECO:0000256" key="6">
    <source>
        <dbReference type="ARBA" id="ARBA00023136"/>
    </source>
</evidence>
<feature type="transmembrane region" description="Helical" evidence="11">
    <location>
        <begin position="81"/>
        <end position="107"/>
    </location>
</feature>
<dbReference type="InterPro" id="IPR000276">
    <property type="entry name" value="GPCR_Rhodpsn"/>
</dbReference>
<evidence type="ECO:0000256" key="10">
    <source>
        <dbReference type="SAM" id="MobiDB-lite"/>
    </source>
</evidence>
<dbReference type="GO" id="GO:0005886">
    <property type="term" value="C:plasma membrane"/>
    <property type="evidence" value="ECO:0007669"/>
    <property type="project" value="UniProtKB-SubCell"/>
</dbReference>